<dbReference type="RefSeq" id="WP_146323482.1">
    <property type="nucleotide sequence ID" value="NZ_BAABLR010000027.1"/>
</dbReference>
<organism evidence="3 4">
    <name type="scientific">Corynebacterium canis</name>
    <dbReference type="NCBI Taxonomy" id="679663"/>
    <lineage>
        <taxon>Bacteria</taxon>
        <taxon>Bacillati</taxon>
        <taxon>Actinomycetota</taxon>
        <taxon>Actinomycetes</taxon>
        <taxon>Mycobacteriales</taxon>
        <taxon>Corynebacteriaceae</taxon>
        <taxon>Corynebacterium</taxon>
    </lineage>
</organism>
<feature type="transmembrane region" description="Helical" evidence="2">
    <location>
        <begin position="12"/>
        <end position="32"/>
    </location>
</feature>
<evidence type="ECO:0000313" key="3">
    <source>
        <dbReference type="EMBL" id="TWT28720.1"/>
    </source>
</evidence>
<accession>A0A5C5UT71</accession>
<keyword evidence="2" id="KW-0472">Membrane</keyword>
<reference evidence="3 4" key="1">
    <citation type="submission" date="2019-08" db="EMBL/GenBank/DDBJ databases">
        <authorList>
            <person name="Lei W."/>
        </authorList>
    </citation>
    <scope>NUCLEOTIDE SEQUENCE [LARGE SCALE GENOMIC DNA]</scope>
    <source>
        <strain evidence="3 4">CCUG 58627</strain>
    </source>
</reference>
<dbReference type="OrthoDB" id="4426207at2"/>
<dbReference type="EMBL" id="VOHM01000003">
    <property type="protein sequence ID" value="TWT28720.1"/>
    <property type="molecule type" value="Genomic_DNA"/>
</dbReference>
<feature type="compositionally biased region" description="Basic and acidic residues" evidence="1">
    <location>
        <begin position="71"/>
        <end position="81"/>
    </location>
</feature>
<keyword evidence="2" id="KW-1133">Transmembrane helix</keyword>
<comment type="caution">
    <text evidence="3">The sequence shown here is derived from an EMBL/GenBank/DDBJ whole genome shotgun (WGS) entry which is preliminary data.</text>
</comment>
<evidence type="ECO:0008006" key="5">
    <source>
        <dbReference type="Google" id="ProtNLM"/>
    </source>
</evidence>
<evidence type="ECO:0000313" key="4">
    <source>
        <dbReference type="Proteomes" id="UP000320791"/>
    </source>
</evidence>
<feature type="region of interest" description="Disordered" evidence="1">
    <location>
        <begin position="33"/>
        <end position="103"/>
    </location>
</feature>
<evidence type="ECO:0000256" key="2">
    <source>
        <dbReference type="SAM" id="Phobius"/>
    </source>
</evidence>
<dbReference type="Proteomes" id="UP000320791">
    <property type="component" value="Unassembled WGS sequence"/>
</dbReference>
<sequence length="208" mass="21850">MSVQSFTRTRQVVLAAVLVLPLALTGCGLFGGEENPSTSTSSSKASAAAKSSSSEAKSETSSEESSNSSSEEPKPEEKSEDAPPANVEIPQHAPIEGGSPASPEDAAAIQAMVNGMANPTTTRQFFGYMIDNTCRRALEAQGGLGPQDLNQIPDAEIPPHQRPTVNSVSDIKVDGDTASATVTSTAEGKQETFTMRMLREDGTWKMCN</sequence>
<gene>
    <name evidence="3" type="ORF">FRX94_02200</name>
</gene>
<protein>
    <recommendedName>
        <fullName evidence="5">DUF4878 domain-containing protein</fullName>
    </recommendedName>
</protein>
<keyword evidence="2" id="KW-0812">Transmembrane</keyword>
<keyword evidence="4" id="KW-1185">Reference proteome</keyword>
<proteinExistence type="predicted"/>
<dbReference type="AlphaFoldDB" id="A0A5C5UT71"/>
<evidence type="ECO:0000256" key="1">
    <source>
        <dbReference type="SAM" id="MobiDB-lite"/>
    </source>
</evidence>
<feature type="compositionally biased region" description="Low complexity" evidence="1">
    <location>
        <begin position="33"/>
        <end position="55"/>
    </location>
</feature>
<name>A0A5C5UT71_9CORY</name>